<dbReference type="InterPro" id="IPR023772">
    <property type="entry name" value="DNA-bd_HTH_TetR-type_CS"/>
</dbReference>
<organism evidence="5 6">
    <name type="scientific">Allonocardiopsis opalescens</name>
    <dbReference type="NCBI Taxonomy" id="1144618"/>
    <lineage>
        <taxon>Bacteria</taxon>
        <taxon>Bacillati</taxon>
        <taxon>Actinomycetota</taxon>
        <taxon>Actinomycetes</taxon>
        <taxon>Streptosporangiales</taxon>
        <taxon>Allonocardiopsis</taxon>
    </lineage>
</organism>
<feature type="DNA-binding region" description="H-T-H motif" evidence="2">
    <location>
        <begin position="38"/>
        <end position="57"/>
    </location>
</feature>
<evidence type="ECO:0000313" key="6">
    <source>
        <dbReference type="Proteomes" id="UP000237846"/>
    </source>
</evidence>
<name>A0A2T0PPM3_9ACTN</name>
<keyword evidence="6" id="KW-1185">Reference proteome</keyword>
<dbReference type="AlphaFoldDB" id="A0A2T0PPM3"/>
<dbReference type="PROSITE" id="PS50977">
    <property type="entry name" value="HTH_TETR_2"/>
    <property type="match status" value="1"/>
</dbReference>
<keyword evidence="1 2" id="KW-0238">DNA-binding</keyword>
<feature type="region of interest" description="Disordered" evidence="3">
    <location>
        <begin position="211"/>
        <end position="230"/>
    </location>
</feature>
<comment type="caution">
    <text evidence="5">The sequence shown here is derived from an EMBL/GenBank/DDBJ whole genome shotgun (WGS) entry which is preliminary data.</text>
</comment>
<dbReference type="PROSITE" id="PS01081">
    <property type="entry name" value="HTH_TETR_1"/>
    <property type="match status" value="1"/>
</dbReference>
<dbReference type="Proteomes" id="UP000237846">
    <property type="component" value="Unassembled WGS sequence"/>
</dbReference>
<gene>
    <name evidence="5" type="ORF">CLV72_11717</name>
</gene>
<dbReference type="Gene3D" id="1.10.357.10">
    <property type="entry name" value="Tetracycline Repressor, domain 2"/>
    <property type="match status" value="1"/>
</dbReference>
<dbReference type="PRINTS" id="PR00455">
    <property type="entry name" value="HTHTETR"/>
</dbReference>
<sequence length="230" mass="23854">MESSTDPGGTAAGDLTGRARIRDAALRVFAERGFKGATVQLIADAAGVSTGLIRHHFGSKEGLREVCDAFAIGALLDQADRSLGDEAAEPGFMTGMLNESEASSRYLARALIEGSPAASALFDKGTRAAEGFLSQRWPDRFPPGSAAVRDAAAVMGAMHLGPLVLHAHLSRLMGADVLARAHAARTPAAMVAVYGAMAEFFGGTEGARIGDAVTRESEASAPDAEGRDER</sequence>
<evidence type="ECO:0000256" key="2">
    <source>
        <dbReference type="PROSITE-ProRule" id="PRU00335"/>
    </source>
</evidence>
<dbReference type="GO" id="GO:0003700">
    <property type="term" value="F:DNA-binding transcription factor activity"/>
    <property type="evidence" value="ECO:0007669"/>
    <property type="project" value="TreeGrafter"/>
</dbReference>
<feature type="compositionally biased region" description="Basic and acidic residues" evidence="3">
    <location>
        <begin position="213"/>
        <end position="230"/>
    </location>
</feature>
<reference evidence="5 6" key="1">
    <citation type="submission" date="2018-03" db="EMBL/GenBank/DDBJ databases">
        <title>Genomic Encyclopedia of Archaeal and Bacterial Type Strains, Phase II (KMG-II): from individual species to whole genera.</title>
        <authorList>
            <person name="Goeker M."/>
        </authorList>
    </citation>
    <scope>NUCLEOTIDE SEQUENCE [LARGE SCALE GENOMIC DNA]</scope>
    <source>
        <strain evidence="5 6">DSM 45601</strain>
    </source>
</reference>
<evidence type="ECO:0000313" key="5">
    <source>
        <dbReference type="EMBL" id="PRX90758.1"/>
    </source>
</evidence>
<feature type="domain" description="HTH tetR-type" evidence="4">
    <location>
        <begin position="15"/>
        <end position="75"/>
    </location>
</feature>
<dbReference type="PANTHER" id="PTHR30055">
    <property type="entry name" value="HTH-TYPE TRANSCRIPTIONAL REGULATOR RUTR"/>
    <property type="match status" value="1"/>
</dbReference>
<dbReference type="InterPro" id="IPR050109">
    <property type="entry name" value="HTH-type_TetR-like_transc_reg"/>
</dbReference>
<dbReference type="RefSeq" id="WP_106253819.1">
    <property type="nucleotide sequence ID" value="NZ_PVZC01000017.1"/>
</dbReference>
<evidence type="ECO:0000256" key="3">
    <source>
        <dbReference type="SAM" id="MobiDB-lite"/>
    </source>
</evidence>
<dbReference type="SUPFAM" id="SSF46689">
    <property type="entry name" value="Homeodomain-like"/>
    <property type="match status" value="1"/>
</dbReference>
<dbReference type="InterPro" id="IPR001647">
    <property type="entry name" value="HTH_TetR"/>
</dbReference>
<evidence type="ECO:0000259" key="4">
    <source>
        <dbReference type="PROSITE" id="PS50977"/>
    </source>
</evidence>
<evidence type="ECO:0000256" key="1">
    <source>
        <dbReference type="ARBA" id="ARBA00023125"/>
    </source>
</evidence>
<dbReference type="EMBL" id="PVZC01000017">
    <property type="protein sequence ID" value="PRX90758.1"/>
    <property type="molecule type" value="Genomic_DNA"/>
</dbReference>
<dbReference type="InterPro" id="IPR009057">
    <property type="entry name" value="Homeodomain-like_sf"/>
</dbReference>
<accession>A0A2T0PPM3</accession>
<dbReference type="PANTHER" id="PTHR30055:SF146">
    <property type="entry name" value="HTH-TYPE TRANSCRIPTIONAL DUAL REGULATOR CECR"/>
    <property type="match status" value="1"/>
</dbReference>
<dbReference type="GO" id="GO:0000976">
    <property type="term" value="F:transcription cis-regulatory region binding"/>
    <property type="evidence" value="ECO:0007669"/>
    <property type="project" value="TreeGrafter"/>
</dbReference>
<dbReference type="OrthoDB" id="3403733at2"/>
<protein>
    <submittedName>
        <fullName evidence="5">TetR family transcriptional regulator</fullName>
    </submittedName>
</protein>
<dbReference type="Pfam" id="PF00440">
    <property type="entry name" value="TetR_N"/>
    <property type="match status" value="1"/>
</dbReference>
<proteinExistence type="predicted"/>